<evidence type="ECO:0000256" key="1">
    <source>
        <dbReference type="SAM" id="MobiDB-lite"/>
    </source>
</evidence>
<feature type="compositionally biased region" description="Polar residues" evidence="1">
    <location>
        <begin position="31"/>
        <end position="45"/>
    </location>
</feature>
<name>A0AAV9HGN5_9PEZI</name>
<keyword evidence="3" id="KW-1185">Reference proteome</keyword>
<comment type="caution">
    <text evidence="2">The sequence shown here is derived from an EMBL/GenBank/DDBJ whole genome shotgun (WGS) entry which is preliminary data.</text>
</comment>
<dbReference type="InterPro" id="IPR029063">
    <property type="entry name" value="SAM-dependent_MTases_sf"/>
</dbReference>
<reference evidence="2" key="2">
    <citation type="submission" date="2023-06" db="EMBL/GenBank/DDBJ databases">
        <authorList>
            <consortium name="Lawrence Berkeley National Laboratory"/>
            <person name="Mondo S.J."/>
            <person name="Hensen N."/>
            <person name="Bonometti L."/>
            <person name="Westerberg I."/>
            <person name="Brannstrom I.O."/>
            <person name="Guillou S."/>
            <person name="Cros-Aarteil S."/>
            <person name="Calhoun S."/>
            <person name="Haridas S."/>
            <person name="Kuo A."/>
            <person name="Pangilinan J."/>
            <person name="Riley R."/>
            <person name="Labutti K."/>
            <person name="Andreopoulos B."/>
            <person name="Lipzen A."/>
            <person name="Chen C."/>
            <person name="Yanf M."/>
            <person name="Daum C."/>
            <person name="Ng V."/>
            <person name="Clum A."/>
            <person name="Steindorff A."/>
            <person name="Ohm R."/>
            <person name="Martin F."/>
            <person name="Silar P."/>
            <person name="Natvig D."/>
            <person name="Lalanne C."/>
            <person name="Gautier V."/>
            <person name="Ament-Velasquez S.L."/>
            <person name="Kruys A."/>
            <person name="Hutchinson M.I."/>
            <person name="Powell A.J."/>
            <person name="Barry K."/>
            <person name="Miller A.N."/>
            <person name="Grigoriev I.V."/>
            <person name="Debuchy R."/>
            <person name="Gladieux P."/>
            <person name="Thoren M.H."/>
            <person name="Johannesson H."/>
        </authorList>
    </citation>
    <scope>NUCLEOTIDE SEQUENCE</scope>
    <source>
        <strain evidence="2">PSN324</strain>
    </source>
</reference>
<reference evidence="2" key="1">
    <citation type="journal article" date="2023" name="Mol. Phylogenet. Evol.">
        <title>Genome-scale phylogeny and comparative genomics of the fungal order Sordariales.</title>
        <authorList>
            <person name="Hensen N."/>
            <person name="Bonometti L."/>
            <person name="Westerberg I."/>
            <person name="Brannstrom I.O."/>
            <person name="Guillou S."/>
            <person name="Cros-Aarteil S."/>
            <person name="Calhoun S."/>
            <person name="Haridas S."/>
            <person name="Kuo A."/>
            <person name="Mondo S."/>
            <person name="Pangilinan J."/>
            <person name="Riley R."/>
            <person name="LaButti K."/>
            <person name="Andreopoulos B."/>
            <person name="Lipzen A."/>
            <person name="Chen C."/>
            <person name="Yan M."/>
            <person name="Daum C."/>
            <person name="Ng V."/>
            <person name="Clum A."/>
            <person name="Steindorff A."/>
            <person name="Ohm R.A."/>
            <person name="Martin F."/>
            <person name="Silar P."/>
            <person name="Natvig D.O."/>
            <person name="Lalanne C."/>
            <person name="Gautier V."/>
            <person name="Ament-Velasquez S.L."/>
            <person name="Kruys A."/>
            <person name="Hutchinson M.I."/>
            <person name="Powell A.J."/>
            <person name="Barry K."/>
            <person name="Miller A.N."/>
            <person name="Grigoriev I.V."/>
            <person name="Debuchy R."/>
            <person name="Gladieux P."/>
            <person name="Hiltunen Thoren M."/>
            <person name="Johannesson H."/>
        </authorList>
    </citation>
    <scope>NUCLEOTIDE SEQUENCE</scope>
    <source>
        <strain evidence="2">PSN324</strain>
    </source>
</reference>
<dbReference type="Gene3D" id="3.40.50.150">
    <property type="entry name" value="Vaccinia Virus protein VP39"/>
    <property type="match status" value="1"/>
</dbReference>
<evidence type="ECO:0008006" key="4">
    <source>
        <dbReference type="Google" id="ProtNLM"/>
    </source>
</evidence>
<feature type="region of interest" description="Disordered" evidence="1">
    <location>
        <begin position="129"/>
        <end position="151"/>
    </location>
</feature>
<evidence type="ECO:0000313" key="2">
    <source>
        <dbReference type="EMBL" id="KAK4458617.1"/>
    </source>
</evidence>
<accession>A0AAV9HGN5</accession>
<protein>
    <recommendedName>
        <fullName evidence="4">Methyltransferase domain-containing protein</fullName>
    </recommendedName>
</protein>
<dbReference type="SUPFAM" id="SSF53335">
    <property type="entry name" value="S-adenosyl-L-methionine-dependent methyltransferases"/>
    <property type="match status" value="1"/>
</dbReference>
<proteinExistence type="predicted"/>
<dbReference type="Proteomes" id="UP001321749">
    <property type="component" value="Unassembled WGS sequence"/>
</dbReference>
<sequence>MSDSDLILRGGRLDSRKFPGRRLPPDDQLPEQRNSSPTNKDLNNDTAATPSSSSTSANEENTGTAWYTPLTLPFYDYHVLGFNMSFVWRCPTSSVLLPFFRQNFTLNHLDVGVATGYFPSAALLQLQQQQQQQQQQQKENHQGSSSPIPTTTTAAAPAALTLMDLNPHSLEAARSRILRDNSNPGSVEIETVQHDALSLPAPGVLRRRRFASVSMFNLLHCIPAPCEEKTRAFELAAQCLLDGGVLAGCTVLPVEEAVGAGAGGWWRVPLAGLHLRVYNSEGGRRVFGNLGDTREVLERGLRRWFDEVEVKVVGCMLLFRGKGPKRAGTEEDG</sequence>
<feature type="region of interest" description="Disordered" evidence="1">
    <location>
        <begin position="1"/>
        <end position="61"/>
    </location>
</feature>
<feature type="compositionally biased region" description="Low complexity" evidence="1">
    <location>
        <begin position="46"/>
        <end position="57"/>
    </location>
</feature>
<dbReference type="EMBL" id="MU865062">
    <property type="protein sequence ID" value="KAK4458617.1"/>
    <property type="molecule type" value="Genomic_DNA"/>
</dbReference>
<evidence type="ECO:0000313" key="3">
    <source>
        <dbReference type="Proteomes" id="UP001321749"/>
    </source>
</evidence>
<gene>
    <name evidence="2" type="ORF">QBC42DRAFT_255163</name>
</gene>
<dbReference type="AlphaFoldDB" id="A0AAV9HGN5"/>
<organism evidence="2 3">
    <name type="scientific">Cladorrhinum samala</name>
    <dbReference type="NCBI Taxonomy" id="585594"/>
    <lineage>
        <taxon>Eukaryota</taxon>
        <taxon>Fungi</taxon>
        <taxon>Dikarya</taxon>
        <taxon>Ascomycota</taxon>
        <taxon>Pezizomycotina</taxon>
        <taxon>Sordariomycetes</taxon>
        <taxon>Sordariomycetidae</taxon>
        <taxon>Sordariales</taxon>
        <taxon>Podosporaceae</taxon>
        <taxon>Cladorrhinum</taxon>
    </lineage>
</organism>